<name>K0T3B4_THAOC</name>
<protein>
    <submittedName>
        <fullName evidence="1">Uncharacterized protein</fullName>
    </submittedName>
</protein>
<evidence type="ECO:0000313" key="2">
    <source>
        <dbReference type="Proteomes" id="UP000266841"/>
    </source>
</evidence>
<feature type="non-terminal residue" evidence="1">
    <location>
        <position position="1"/>
    </location>
</feature>
<reference evidence="1 2" key="1">
    <citation type="journal article" date="2012" name="Genome Biol.">
        <title>Genome and low-iron response of an oceanic diatom adapted to chronic iron limitation.</title>
        <authorList>
            <person name="Lommer M."/>
            <person name="Specht M."/>
            <person name="Roy A.S."/>
            <person name="Kraemer L."/>
            <person name="Andreson R."/>
            <person name="Gutowska M.A."/>
            <person name="Wolf J."/>
            <person name="Bergner S.V."/>
            <person name="Schilhabel M.B."/>
            <person name="Klostermeier U.C."/>
            <person name="Beiko R.G."/>
            <person name="Rosenstiel P."/>
            <person name="Hippler M."/>
            <person name="Laroche J."/>
        </authorList>
    </citation>
    <scope>NUCLEOTIDE SEQUENCE [LARGE SCALE GENOMIC DNA]</scope>
    <source>
        <strain evidence="1 2">CCMP1005</strain>
    </source>
</reference>
<keyword evidence="2" id="KW-1185">Reference proteome</keyword>
<comment type="caution">
    <text evidence="1">The sequence shown here is derived from an EMBL/GenBank/DDBJ whole genome shotgun (WGS) entry which is preliminary data.</text>
</comment>
<sequence>SESPPNSISPPNIMSDNLQPKHSFVMFVTGDDWGQGEFSFDFWTDINPDDADPPYHEIDIFWTDDPVGGTLNFDTDLGNTGGLWDDHTIIVPEGRHSIIISYLFNPTEAEDLMPPDDYMGNLYIDNVKYTQFGTMVPTPGPTEFLGTNSPSASPTKTPTCRSVGAAHFKSDIEPIRIPVNQPKRLAYQFAKPQSHDPALSQSVIKSIRIPISCPKRLAD</sequence>
<organism evidence="1 2">
    <name type="scientific">Thalassiosira oceanica</name>
    <name type="common">Marine diatom</name>
    <dbReference type="NCBI Taxonomy" id="159749"/>
    <lineage>
        <taxon>Eukaryota</taxon>
        <taxon>Sar</taxon>
        <taxon>Stramenopiles</taxon>
        <taxon>Ochrophyta</taxon>
        <taxon>Bacillariophyta</taxon>
        <taxon>Coscinodiscophyceae</taxon>
        <taxon>Thalassiosirophycidae</taxon>
        <taxon>Thalassiosirales</taxon>
        <taxon>Thalassiosiraceae</taxon>
        <taxon>Thalassiosira</taxon>
    </lineage>
</organism>
<accession>K0T3B4</accession>
<proteinExistence type="predicted"/>
<gene>
    <name evidence="1" type="ORF">THAOC_14283</name>
</gene>
<evidence type="ECO:0000313" key="1">
    <source>
        <dbReference type="EMBL" id="EJK64927.1"/>
    </source>
</evidence>
<dbReference type="Proteomes" id="UP000266841">
    <property type="component" value="Unassembled WGS sequence"/>
</dbReference>
<dbReference type="EMBL" id="AGNL01016666">
    <property type="protein sequence ID" value="EJK64927.1"/>
    <property type="molecule type" value="Genomic_DNA"/>
</dbReference>
<dbReference type="AlphaFoldDB" id="K0T3B4"/>